<accession>A0A2P2K6M7</accession>
<protein>
    <submittedName>
        <fullName evidence="1">Uncharacterized protein</fullName>
    </submittedName>
</protein>
<reference evidence="1" key="1">
    <citation type="submission" date="2018-02" db="EMBL/GenBank/DDBJ databases">
        <title>Rhizophora mucronata_Transcriptome.</title>
        <authorList>
            <person name="Meera S.P."/>
            <person name="Sreeshan A."/>
            <person name="Augustine A."/>
        </authorList>
    </citation>
    <scope>NUCLEOTIDE SEQUENCE</scope>
    <source>
        <tissue evidence="1">Leaf</tissue>
    </source>
</reference>
<dbReference type="EMBL" id="GGEC01020882">
    <property type="protein sequence ID" value="MBX01366.1"/>
    <property type="molecule type" value="Transcribed_RNA"/>
</dbReference>
<organism evidence="1">
    <name type="scientific">Rhizophora mucronata</name>
    <name type="common">Asiatic mangrove</name>
    <dbReference type="NCBI Taxonomy" id="61149"/>
    <lineage>
        <taxon>Eukaryota</taxon>
        <taxon>Viridiplantae</taxon>
        <taxon>Streptophyta</taxon>
        <taxon>Embryophyta</taxon>
        <taxon>Tracheophyta</taxon>
        <taxon>Spermatophyta</taxon>
        <taxon>Magnoliopsida</taxon>
        <taxon>eudicotyledons</taxon>
        <taxon>Gunneridae</taxon>
        <taxon>Pentapetalae</taxon>
        <taxon>rosids</taxon>
        <taxon>fabids</taxon>
        <taxon>Malpighiales</taxon>
        <taxon>Rhizophoraceae</taxon>
        <taxon>Rhizophora</taxon>
    </lineage>
</organism>
<sequence length="57" mass="6961">MDIKFRGTIILWKWSSLMPWIYEFDTLHVQYVTSRKRWGKQASSCTYRVEEGKKMDE</sequence>
<proteinExistence type="predicted"/>
<dbReference type="AlphaFoldDB" id="A0A2P2K6M7"/>
<evidence type="ECO:0000313" key="1">
    <source>
        <dbReference type="EMBL" id="MBX01366.1"/>
    </source>
</evidence>
<name>A0A2P2K6M7_RHIMU</name>